<feature type="compositionally biased region" description="Polar residues" evidence="1">
    <location>
        <begin position="94"/>
        <end position="115"/>
    </location>
</feature>
<feature type="compositionally biased region" description="Polar residues" evidence="1">
    <location>
        <begin position="142"/>
        <end position="160"/>
    </location>
</feature>
<dbReference type="OrthoDB" id="5297981at2"/>
<evidence type="ECO:0000256" key="2">
    <source>
        <dbReference type="SAM" id="SignalP"/>
    </source>
</evidence>
<dbReference type="Proteomes" id="UP000028411">
    <property type="component" value="Unassembled WGS sequence"/>
</dbReference>
<sequence length="714" mass="75522">MRGGRLLIGLLAPVLAAQALAQAQSTQQGQQGQQGTGDFYGLGDYTYFSDTTPKPTPTPTPSSAPVAKTTVTSVAEPSAAPARTTASTARTVQPAASSNAVAAEPSAQSSSSTYTYPKGDMAGARAEAKALATPARQASGGIISSTDLPSTIPGFSSGTQPGEAYADDPDALIAAGGSAAGANEAWQLVTDPGRKVVTVPAGDLTRAQDVEKDPNSYLAGQSVGGTESSCKPLPPNGTTDYYEATCNKGAKVEDTPATCTGRMDPVIVDTLRYFYYGVRDQNEGNGFARNSVMQAKVSAGICRVEAGTPHICDAQIELGAGGGNVEDYRRWCKSLSSMRTTAQLYSCSAEIPQAEIPAHQNYATGTVYLRKEGTREITLKRNEGSCPALVADTACTATGPEVCTEGPETRIIDGVSVTASCWAWSRPFTCQRITQASDCSDLENGGKCTFLRDECLDDPQVGACQVTTKVYKCPVPSPPTNDPKQYICGDDVYCIDGECEPVEREASTEFKDAVVGLHALGQANAEFDPDTLTLFSGKRQTCHKPVFGLVNCCAGKASGLITTAAGAAAIAGGPVAIAALATPFLTMFMCSNDEKLLDVQDRMGMCHKLGDYCSDKVLGICTSKSTAYCCFESKLSRILQEQGRPQINKPWGSAKKETCKGFTLDEFSRLDLSVMDFTEVYAEFVDAAKLPDEIETSRQIQERIKAYYDAKKSK</sequence>
<gene>
    <name evidence="3" type="ORF">BV95_00561</name>
</gene>
<feature type="region of interest" description="Disordered" evidence="1">
    <location>
        <begin position="132"/>
        <end position="167"/>
    </location>
</feature>
<dbReference type="RefSeq" id="WP_037447137.1">
    <property type="nucleotide sequence ID" value="NZ_JFHR01000003.1"/>
</dbReference>
<feature type="signal peptide" evidence="2">
    <location>
        <begin position="1"/>
        <end position="21"/>
    </location>
</feature>
<protein>
    <submittedName>
        <fullName evidence="3">Mating pair stabilization TraN family protein</fullName>
    </submittedName>
</protein>
<dbReference type="Pfam" id="PF06986">
    <property type="entry name" value="F_T4SS_TraN"/>
    <property type="match status" value="1"/>
</dbReference>
<reference evidence="3 4" key="1">
    <citation type="submission" date="2014-02" db="EMBL/GenBank/DDBJ databases">
        <title>Whole genome sequence of Sphingobium chlorophenolicum NBRC 16172.</title>
        <authorList>
            <person name="Gan H.M."/>
            <person name="Gan H.Y."/>
            <person name="Chew T.H."/>
            <person name="Savka M.A."/>
        </authorList>
    </citation>
    <scope>NUCLEOTIDE SEQUENCE [LARGE SCALE GENOMIC DNA]</scope>
    <source>
        <strain evidence="3 4">NBRC 16172</strain>
    </source>
</reference>
<feature type="region of interest" description="Disordered" evidence="1">
    <location>
        <begin position="215"/>
        <end position="234"/>
    </location>
</feature>
<organism evidence="3 4">
    <name type="scientific">Sphingobium chlorophenolicum</name>
    <dbReference type="NCBI Taxonomy" id="46429"/>
    <lineage>
        <taxon>Bacteria</taxon>
        <taxon>Pseudomonadati</taxon>
        <taxon>Pseudomonadota</taxon>
        <taxon>Alphaproteobacteria</taxon>
        <taxon>Sphingomonadales</taxon>
        <taxon>Sphingomonadaceae</taxon>
        <taxon>Sphingobium</taxon>
    </lineage>
</organism>
<feature type="compositionally biased region" description="Low complexity" evidence="1">
    <location>
        <begin position="77"/>
        <end position="91"/>
    </location>
</feature>
<accession>A0A081RII9</accession>
<keyword evidence="2" id="KW-0732">Signal</keyword>
<dbReference type="InterPro" id="IPR014121">
    <property type="entry name" value="TraN_Ftype"/>
</dbReference>
<dbReference type="AlphaFoldDB" id="A0A081RII9"/>
<name>A0A081RII9_SPHCR</name>
<evidence type="ECO:0000313" key="4">
    <source>
        <dbReference type="Proteomes" id="UP000028411"/>
    </source>
</evidence>
<evidence type="ECO:0000256" key="1">
    <source>
        <dbReference type="SAM" id="MobiDB-lite"/>
    </source>
</evidence>
<dbReference type="eggNOG" id="ENOG502Z9Z1">
    <property type="taxonomic scope" value="Bacteria"/>
</dbReference>
<dbReference type="PATRIC" id="fig|46429.4.peg.552"/>
<feature type="region of interest" description="Disordered" evidence="1">
    <location>
        <begin position="42"/>
        <end position="115"/>
    </location>
</feature>
<dbReference type="EMBL" id="JFHR01000003">
    <property type="protein sequence ID" value="KEQ55012.1"/>
    <property type="molecule type" value="Genomic_DNA"/>
</dbReference>
<feature type="chain" id="PRO_5001763387" evidence="2">
    <location>
        <begin position="22"/>
        <end position="714"/>
    </location>
</feature>
<evidence type="ECO:0000313" key="3">
    <source>
        <dbReference type="EMBL" id="KEQ55012.1"/>
    </source>
</evidence>
<proteinExistence type="predicted"/>
<comment type="caution">
    <text evidence="3">The sequence shown here is derived from an EMBL/GenBank/DDBJ whole genome shotgun (WGS) entry which is preliminary data.</text>
</comment>